<name>A0ABW4R5C1_9RHOB</name>
<evidence type="ECO:0000313" key="2">
    <source>
        <dbReference type="Proteomes" id="UP001597213"/>
    </source>
</evidence>
<gene>
    <name evidence="1" type="ORF">ACFSCT_06970</name>
</gene>
<evidence type="ECO:0000313" key="1">
    <source>
        <dbReference type="EMBL" id="MFD1881456.1"/>
    </source>
</evidence>
<proteinExistence type="predicted"/>
<dbReference type="PANTHER" id="PTHR21192">
    <property type="entry name" value="NUCLEAR PROTEIN E3-3"/>
    <property type="match status" value="1"/>
</dbReference>
<organism evidence="1 2">
    <name type="scientific">Paracoccus pacificus</name>
    <dbReference type="NCBI Taxonomy" id="1463598"/>
    <lineage>
        <taxon>Bacteria</taxon>
        <taxon>Pseudomonadati</taxon>
        <taxon>Pseudomonadota</taxon>
        <taxon>Alphaproteobacteria</taxon>
        <taxon>Rhodobacterales</taxon>
        <taxon>Paracoccaceae</taxon>
        <taxon>Paracoccus</taxon>
    </lineage>
</organism>
<dbReference type="SUPFAM" id="SSF64076">
    <property type="entry name" value="MTH938-like"/>
    <property type="match status" value="1"/>
</dbReference>
<accession>A0ABW4R5C1</accession>
<dbReference type="EMBL" id="JBHUEN010000019">
    <property type="protein sequence ID" value="MFD1881456.1"/>
    <property type="molecule type" value="Genomic_DNA"/>
</dbReference>
<protein>
    <submittedName>
        <fullName evidence="1">Mth938-like domain-containing protein</fullName>
    </submittedName>
</protein>
<keyword evidence="2" id="KW-1185">Reference proteome</keyword>
<comment type="caution">
    <text evidence="1">The sequence shown here is derived from an EMBL/GenBank/DDBJ whole genome shotgun (WGS) entry which is preliminary data.</text>
</comment>
<dbReference type="InterPro" id="IPR036748">
    <property type="entry name" value="MTH938-like_sf"/>
</dbReference>
<dbReference type="RefSeq" id="WP_379141332.1">
    <property type="nucleotide sequence ID" value="NZ_JBHUEN010000019.1"/>
</dbReference>
<dbReference type="InterPro" id="IPR007523">
    <property type="entry name" value="NDUFAF3/AAMDC"/>
</dbReference>
<sequence>MAMEPTDFGGLVPIDGYGPGFFRVRGQVHRGPLLMTPWSVEGWAGFEDTAPLLALAGRVDVLFLGMGSEIAPMPAPLRQALQTAGLMADAMATPTAARTYNVLLSEGRRVAAALLPVPAE</sequence>
<dbReference type="Proteomes" id="UP001597213">
    <property type="component" value="Unassembled WGS sequence"/>
</dbReference>
<dbReference type="Gene3D" id="3.40.1230.10">
    <property type="entry name" value="MTH938-like"/>
    <property type="match status" value="1"/>
</dbReference>
<dbReference type="CDD" id="cd00248">
    <property type="entry name" value="Mth938-like"/>
    <property type="match status" value="1"/>
</dbReference>
<dbReference type="PANTHER" id="PTHR21192:SF2">
    <property type="entry name" value="NADH DEHYDROGENASE [UBIQUINONE] 1 ALPHA SUBCOMPLEX ASSEMBLY FACTOR 3"/>
    <property type="match status" value="1"/>
</dbReference>
<reference evidence="2" key="1">
    <citation type="journal article" date="2019" name="Int. J. Syst. Evol. Microbiol.">
        <title>The Global Catalogue of Microorganisms (GCM) 10K type strain sequencing project: providing services to taxonomists for standard genome sequencing and annotation.</title>
        <authorList>
            <consortium name="The Broad Institute Genomics Platform"/>
            <consortium name="The Broad Institute Genome Sequencing Center for Infectious Disease"/>
            <person name="Wu L."/>
            <person name="Ma J."/>
        </authorList>
    </citation>
    <scope>NUCLEOTIDE SEQUENCE [LARGE SCALE GENOMIC DNA]</scope>
    <source>
        <strain evidence="2">CCUG 56029</strain>
    </source>
</reference>
<dbReference type="Pfam" id="PF04430">
    <property type="entry name" value="DUF498"/>
    <property type="match status" value="1"/>
</dbReference>